<dbReference type="HOGENOM" id="CLU_1207870_0_0_9"/>
<reference evidence="2 3" key="1">
    <citation type="journal article" date="2014" name="Gene">
        <title>A comparative genomic analysis of the alkalitolerant soil bacterium Bacillus lehensis G1.</title>
        <authorList>
            <person name="Noor Y.M."/>
            <person name="Samsulrizal N.H."/>
            <person name="Jema'on N.A."/>
            <person name="Low K.O."/>
            <person name="Ramli A.N."/>
            <person name="Alias N.I."/>
            <person name="Damis S.I."/>
            <person name="Fuzi S.F."/>
            <person name="Isa M.N."/>
            <person name="Murad A.M."/>
            <person name="Raih M.F."/>
            <person name="Bakar F.D."/>
            <person name="Najimudin N."/>
            <person name="Mahadi N.M."/>
            <person name="Illias R.M."/>
        </authorList>
    </citation>
    <scope>NUCLEOTIDE SEQUENCE [LARGE SCALE GENOMIC DNA]</scope>
    <source>
        <strain evidence="2 3">G1</strain>
    </source>
</reference>
<dbReference type="EMBL" id="CP003923">
    <property type="protein sequence ID" value="AIC95932.1"/>
    <property type="molecule type" value="Genomic_DNA"/>
</dbReference>
<dbReference type="eggNOG" id="ENOG50305MX">
    <property type="taxonomic scope" value="Bacteria"/>
</dbReference>
<protein>
    <submittedName>
        <fullName evidence="2">Uncharacterized protein</fullName>
    </submittedName>
</protein>
<keyword evidence="3" id="KW-1185">Reference proteome</keyword>
<dbReference type="KEGG" id="ble:BleG1_3385"/>
<dbReference type="STRING" id="1246626.BleG1_3385"/>
<evidence type="ECO:0000313" key="2">
    <source>
        <dbReference type="EMBL" id="AIC95932.1"/>
    </source>
</evidence>
<keyword evidence="1" id="KW-0472">Membrane</keyword>
<name>A0A060M0G4_9BACI</name>
<feature type="transmembrane region" description="Helical" evidence="1">
    <location>
        <begin position="173"/>
        <end position="202"/>
    </location>
</feature>
<keyword evidence="1" id="KW-1133">Transmembrane helix</keyword>
<evidence type="ECO:0000313" key="3">
    <source>
        <dbReference type="Proteomes" id="UP000027142"/>
    </source>
</evidence>
<feature type="transmembrane region" description="Helical" evidence="1">
    <location>
        <begin position="117"/>
        <end position="135"/>
    </location>
</feature>
<dbReference type="AlphaFoldDB" id="A0A060M0G4"/>
<dbReference type="OrthoDB" id="2661925at2"/>
<keyword evidence="1" id="KW-0812">Transmembrane</keyword>
<dbReference type="PATRIC" id="fig|1246626.3.peg.3367"/>
<feature type="transmembrane region" description="Helical" evidence="1">
    <location>
        <begin position="46"/>
        <end position="69"/>
    </location>
</feature>
<feature type="transmembrane region" description="Helical" evidence="1">
    <location>
        <begin position="19"/>
        <end position="40"/>
    </location>
</feature>
<proteinExistence type="predicted"/>
<sequence>MFSVTSIVRITAKDLYQHIVSIISISVLVSLLCVPFLLFLPWQLAIAFVLFLGGPVWLAAAASMETVLTNKNVPLMRTFFISLKCQYFKALGLSFFFGGFAVILVASWWHWSVEQSYVAFAIACFQSYFAGMVLLSQLYTVPLINKYNVSLVRAMGISLKLLLKYPLYTIGCFLQLIIFAGLLAFTVVGNALLLPGVLAVFLSRMASGAVSRSDVLGDSTLRKMDTVELS</sequence>
<evidence type="ECO:0000256" key="1">
    <source>
        <dbReference type="SAM" id="Phobius"/>
    </source>
</evidence>
<gene>
    <name evidence="2" type="ORF">BleG1_3385</name>
</gene>
<accession>A0A060M0G4</accession>
<dbReference type="RefSeq" id="WP_051667639.1">
    <property type="nucleotide sequence ID" value="NZ_CP003923.1"/>
</dbReference>
<feature type="transmembrane region" description="Helical" evidence="1">
    <location>
        <begin position="90"/>
        <end position="111"/>
    </location>
</feature>
<organism evidence="2 3">
    <name type="scientific">Shouchella lehensis G1</name>
    <dbReference type="NCBI Taxonomy" id="1246626"/>
    <lineage>
        <taxon>Bacteria</taxon>
        <taxon>Bacillati</taxon>
        <taxon>Bacillota</taxon>
        <taxon>Bacilli</taxon>
        <taxon>Bacillales</taxon>
        <taxon>Bacillaceae</taxon>
        <taxon>Shouchella</taxon>
    </lineage>
</organism>
<dbReference type="Proteomes" id="UP000027142">
    <property type="component" value="Chromosome"/>
</dbReference>